<dbReference type="PROSITE" id="PS51099">
    <property type="entry name" value="PTS_EIIB_TYPE_2"/>
    <property type="match status" value="1"/>
</dbReference>
<dbReference type="GeneID" id="56439649"/>
<dbReference type="KEGG" id="bpip:BPP43_09640"/>
<evidence type="ECO:0000256" key="2">
    <source>
        <dbReference type="ARBA" id="ARBA00022683"/>
    </source>
</evidence>
<dbReference type="RefSeq" id="WP_014933959.1">
    <property type="nucleotide sequence ID" value="NC_019908.1"/>
</dbReference>
<dbReference type="Gene3D" id="3.40.50.2300">
    <property type="match status" value="1"/>
</dbReference>
<dbReference type="InterPro" id="IPR036095">
    <property type="entry name" value="PTS_EIIB-like_sf"/>
</dbReference>
<dbReference type="CDD" id="cd05563">
    <property type="entry name" value="PTS_IIB_ascorbate"/>
    <property type="match status" value="1"/>
</dbReference>
<dbReference type="EMBL" id="CP002873">
    <property type="protein sequence ID" value="AGA67110.1"/>
    <property type="molecule type" value="Genomic_DNA"/>
</dbReference>
<gene>
    <name evidence="4" type="ORF">BPP43_09640</name>
</gene>
<organism evidence="4 5">
    <name type="scientific">Brachyspira pilosicoli P43/6/78</name>
    <dbReference type="NCBI Taxonomy" id="1042417"/>
    <lineage>
        <taxon>Bacteria</taxon>
        <taxon>Pseudomonadati</taxon>
        <taxon>Spirochaetota</taxon>
        <taxon>Spirochaetia</taxon>
        <taxon>Brachyspirales</taxon>
        <taxon>Brachyspiraceae</taxon>
        <taxon>Brachyspira</taxon>
    </lineage>
</organism>
<keyword evidence="5" id="KW-1185">Reference proteome</keyword>
<dbReference type="InterPro" id="IPR013011">
    <property type="entry name" value="PTS_EIIB_2"/>
</dbReference>
<accession>A0A3B6VMV5</accession>
<dbReference type="GO" id="GO:0008982">
    <property type="term" value="F:protein-N(PI)-phosphohistidine-sugar phosphotransferase activity"/>
    <property type="evidence" value="ECO:0007669"/>
    <property type="project" value="InterPro"/>
</dbReference>
<reference evidence="4 5" key="1">
    <citation type="journal article" date="2013" name="Genome Announc.">
        <title>Complete Genome Sequence of the Porcine Strain Brachyspira pilosicoli P43/6/78(T.).</title>
        <authorList>
            <person name="Lin C."/>
            <person name="den Bakker H.C."/>
            <person name="Suzuki H."/>
            <person name="Lefebure T."/>
            <person name="Ponnala L."/>
            <person name="Sun Q."/>
            <person name="Stanhope M.J."/>
            <person name="Wiedmann M."/>
            <person name="Duhamel G.E."/>
        </authorList>
    </citation>
    <scope>NUCLEOTIDE SEQUENCE [LARGE SCALE GENOMIC DNA]</scope>
    <source>
        <strain evidence="4 5">P43/6/78</strain>
    </source>
</reference>
<proteinExistence type="predicted"/>
<dbReference type="GO" id="GO:0009401">
    <property type="term" value="P:phosphoenolpyruvate-dependent sugar phosphotransferase system"/>
    <property type="evidence" value="ECO:0007669"/>
    <property type="project" value="UniProtKB-KW"/>
</dbReference>
<dbReference type="Pfam" id="PF02302">
    <property type="entry name" value="PTS_IIB"/>
    <property type="match status" value="1"/>
</dbReference>
<evidence type="ECO:0000256" key="1">
    <source>
        <dbReference type="ARBA" id="ARBA00022679"/>
    </source>
</evidence>
<dbReference type="Proteomes" id="UP000010793">
    <property type="component" value="Chromosome"/>
</dbReference>
<evidence type="ECO:0000313" key="4">
    <source>
        <dbReference type="EMBL" id="AGA67110.1"/>
    </source>
</evidence>
<keyword evidence="1" id="KW-0808">Transferase</keyword>
<dbReference type="InterPro" id="IPR003501">
    <property type="entry name" value="PTS_EIIB_2/3"/>
</dbReference>
<evidence type="ECO:0000259" key="3">
    <source>
        <dbReference type="PROSITE" id="PS51099"/>
    </source>
</evidence>
<name>A0A3B6VMV5_BRAPL</name>
<protein>
    <submittedName>
        <fullName evidence="4">PTS system lactose/cellobiose-specific transporter subunit IIB</fullName>
    </submittedName>
</protein>
<dbReference type="SUPFAM" id="SSF52794">
    <property type="entry name" value="PTS system IIB component-like"/>
    <property type="match status" value="1"/>
</dbReference>
<dbReference type="AlphaFoldDB" id="A0A3B6VMV5"/>
<feature type="domain" description="PTS EIIB type-2" evidence="3">
    <location>
        <begin position="2"/>
        <end position="94"/>
    </location>
</feature>
<keyword evidence="2" id="KW-0598">Phosphotransferase system</keyword>
<evidence type="ECO:0000313" key="5">
    <source>
        <dbReference type="Proteomes" id="UP000010793"/>
    </source>
</evidence>
<sequence length="94" mass="10230">MLKFIAACGSGLGSSLMVSMNVSKVLKELGIEAEVEHSDISNAVFKNADYYVLGRDVAESSAVSSIDKEKIIVLQSILSVDELRNKIKEKLNIQ</sequence>